<keyword evidence="1" id="KW-0808">Transferase</keyword>
<dbReference type="GO" id="GO:0032259">
    <property type="term" value="P:methylation"/>
    <property type="evidence" value="ECO:0007669"/>
    <property type="project" value="UniProtKB-KW"/>
</dbReference>
<proteinExistence type="predicted"/>
<sequence>MKETEITRTLPSSKPTYGSIRHGFIYQRVTHITLKSIANNAEIDIIWDKYQEKLEPLRAQLNKVLGTTREEW</sequence>
<dbReference type="RefSeq" id="WP_218151929.1">
    <property type="nucleotide sequence ID" value="NZ_FOUB01000001.1"/>
</dbReference>
<protein>
    <submittedName>
        <fullName evidence="1">Adenine-specific DNA-methyltransferase</fullName>
    </submittedName>
</protein>
<keyword evidence="2" id="KW-1185">Reference proteome</keyword>
<organism evidence="1 2">
    <name type="scientific">Nitrosomonas communis</name>
    <dbReference type="NCBI Taxonomy" id="44574"/>
    <lineage>
        <taxon>Bacteria</taxon>
        <taxon>Pseudomonadati</taxon>
        <taxon>Pseudomonadota</taxon>
        <taxon>Betaproteobacteria</taxon>
        <taxon>Nitrosomonadales</taxon>
        <taxon>Nitrosomonadaceae</taxon>
        <taxon>Nitrosomonas</taxon>
    </lineage>
</organism>
<dbReference type="AlphaFoldDB" id="A0A1I4IVC8"/>
<evidence type="ECO:0000313" key="2">
    <source>
        <dbReference type="Proteomes" id="UP000183287"/>
    </source>
</evidence>
<keyword evidence="1" id="KW-0489">Methyltransferase</keyword>
<dbReference type="GO" id="GO:0008168">
    <property type="term" value="F:methyltransferase activity"/>
    <property type="evidence" value="ECO:0007669"/>
    <property type="project" value="UniProtKB-KW"/>
</dbReference>
<accession>A0A1I4IVC8</accession>
<reference evidence="2" key="1">
    <citation type="submission" date="2016-10" db="EMBL/GenBank/DDBJ databases">
        <authorList>
            <person name="Varghese N."/>
            <person name="Submissions S."/>
        </authorList>
    </citation>
    <scope>NUCLEOTIDE SEQUENCE [LARGE SCALE GENOMIC DNA]</scope>
    <source>
        <strain evidence="2">Nm44</strain>
    </source>
</reference>
<evidence type="ECO:0000313" key="1">
    <source>
        <dbReference type="EMBL" id="SFL58240.1"/>
    </source>
</evidence>
<name>A0A1I4IVC8_9PROT</name>
<gene>
    <name evidence="1" type="ORF">SAMN05421863_100177</name>
</gene>
<dbReference type="EMBL" id="FOUB01000001">
    <property type="protein sequence ID" value="SFL58240.1"/>
    <property type="molecule type" value="Genomic_DNA"/>
</dbReference>
<dbReference type="Proteomes" id="UP000183287">
    <property type="component" value="Unassembled WGS sequence"/>
</dbReference>